<evidence type="ECO:0000256" key="2">
    <source>
        <dbReference type="ARBA" id="ARBA00023125"/>
    </source>
</evidence>
<protein>
    <submittedName>
        <fullName evidence="6">TetR/AcrR family transcriptional repressor of nem operon</fullName>
    </submittedName>
</protein>
<keyword evidence="3" id="KW-0804">Transcription</keyword>
<dbReference type="SUPFAM" id="SSF46689">
    <property type="entry name" value="Homeodomain-like"/>
    <property type="match status" value="1"/>
</dbReference>
<feature type="DNA-binding region" description="H-T-H motif" evidence="4">
    <location>
        <begin position="29"/>
        <end position="48"/>
    </location>
</feature>
<feature type="domain" description="HTH tetR-type" evidence="5">
    <location>
        <begin position="6"/>
        <end position="66"/>
    </location>
</feature>
<keyword evidence="2 4" id="KW-0238">DNA-binding</keyword>
<evidence type="ECO:0000256" key="3">
    <source>
        <dbReference type="ARBA" id="ARBA00023163"/>
    </source>
</evidence>
<dbReference type="InterPro" id="IPR036271">
    <property type="entry name" value="Tet_transcr_reg_TetR-rel_C_sf"/>
</dbReference>
<dbReference type="Pfam" id="PF00440">
    <property type="entry name" value="TetR_N"/>
    <property type="match status" value="1"/>
</dbReference>
<evidence type="ECO:0000313" key="7">
    <source>
        <dbReference type="Proteomes" id="UP000781958"/>
    </source>
</evidence>
<accession>A0ABS4SJR6</accession>
<proteinExistence type="predicted"/>
<organism evidence="6 7">
    <name type="scientific">Azospirillum rugosum</name>
    <dbReference type="NCBI Taxonomy" id="416170"/>
    <lineage>
        <taxon>Bacteria</taxon>
        <taxon>Pseudomonadati</taxon>
        <taxon>Pseudomonadota</taxon>
        <taxon>Alphaproteobacteria</taxon>
        <taxon>Rhodospirillales</taxon>
        <taxon>Azospirillaceae</taxon>
        <taxon>Azospirillum</taxon>
    </lineage>
</organism>
<dbReference type="PROSITE" id="PS50977">
    <property type="entry name" value="HTH_TETR_2"/>
    <property type="match status" value="1"/>
</dbReference>
<comment type="caution">
    <text evidence="6">The sequence shown here is derived from an EMBL/GenBank/DDBJ whole genome shotgun (WGS) entry which is preliminary data.</text>
</comment>
<dbReference type="EMBL" id="JAGINP010000008">
    <property type="protein sequence ID" value="MBP2292801.1"/>
    <property type="molecule type" value="Genomic_DNA"/>
</dbReference>
<dbReference type="InterPro" id="IPR011075">
    <property type="entry name" value="TetR_C"/>
</dbReference>
<evidence type="ECO:0000256" key="1">
    <source>
        <dbReference type="ARBA" id="ARBA00023015"/>
    </source>
</evidence>
<gene>
    <name evidence="6" type="ORF">J2851_002582</name>
</gene>
<dbReference type="SUPFAM" id="SSF48498">
    <property type="entry name" value="Tetracyclin repressor-like, C-terminal domain"/>
    <property type="match status" value="1"/>
</dbReference>
<dbReference type="InterPro" id="IPR009057">
    <property type="entry name" value="Homeodomain-like_sf"/>
</dbReference>
<dbReference type="Gene3D" id="1.10.10.60">
    <property type="entry name" value="Homeodomain-like"/>
    <property type="match status" value="1"/>
</dbReference>
<dbReference type="InterPro" id="IPR001647">
    <property type="entry name" value="HTH_TetR"/>
</dbReference>
<dbReference type="Proteomes" id="UP000781958">
    <property type="component" value="Unassembled WGS sequence"/>
</dbReference>
<evidence type="ECO:0000259" key="5">
    <source>
        <dbReference type="PROSITE" id="PS50977"/>
    </source>
</evidence>
<keyword evidence="1" id="KW-0805">Transcription regulation</keyword>
<dbReference type="PANTHER" id="PTHR47506:SF1">
    <property type="entry name" value="HTH-TYPE TRANSCRIPTIONAL REGULATOR YJDC"/>
    <property type="match status" value="1"/>
</dbReference>
<dbReference type="RefSeq" id="WP_209766663.1">
    <property type="nucleotide sequence ID" value="NZ_JAGINP010000008.1"/>
</dbReference>
<dbReference type="Pfam" id="PF16925">
    <property type="entry name" value="TetR_C_13"/>
    <property type="match status" value="1"/>
</dbReference>
<dbReference type="PANTHER" id="PTHR47506">
    <property type="entry name" value="TRANSCRIPTIONAL REGULATORY PROTEIN"/>
    <property type="match status" value="1"/>
</dbReference>
<reference evidence="6 7" key="1">
    <citation type="submission" date="2021-03" db="EMBL/GenBank/DDBJ databases">
        <title>Genomic Encyclopedia of Type Strains, Phase III (KMG-III): the genomes of soil and plant-associated and newly described type strains.</title>
        <authorList>
            <person name="Whitman W."/>
        </authorList>
    </citation>
    <scope>NUCLEOTIDE SEQUENCE [LARGE SCALE GENOMIC DNA]</scope>
    <source>
        <strain evidence="6 7">IMMIB AFH-6</strain>
    </source>
</reference>
<dbReference type="Gene3D" id="1.10.357.10">
    <property type="entry name" value="Tetracycline Repressor, domain 2"/>
    <property type="match status" value="1"/>
</dbReference>
<keyword evidence="7" id="KW-1185">Reference proteome</keyword>
<sequence length="204" mass="22101">MARPREFDEGTVLDAAMQCFWTGGFEATSTRDLAERMRMTPASIYNAFGDKRALFRRALDHYIAQTLHKRIARVEGCPSPAAAITQFLNDVVERSLDDPQNRGCLLVNSAVEASHDAEMREALAGELEQYEAFFRRILAAAQAAGEATTAVSAEDGARQLLATVLGIRVLCRVRPDRDLLAGAANAALTLLGLPPLPANGTLSE</sequence>
<name>A0ABS4SJR6_9PROT</name>
<evidence type="ECO:0000313" key="6">
    <source>
        <dbReference type="EMBL" id="MBP2292801.1"/>
    </source>
</evidence>
<evidence type="ECO:0000256" key="4">
    <source>
        <dbReference type="PROSITE-ProRule" id="PRU00335"/>
    </source>
</evidence>